<accession>E8X7P4</accession>
<geneLocation type="plasmid" evidence="1 2">
    <name>pACIX904</name>
</geneLocation>
<dbReference type="HOGENOM" id="CLU_3043937_0_0_0"/>
<dbReference type="KEGG" id="acm:AciX9_4541"/>
<dbReference type="Proteomes" id="UP000000343">
    <property type="component" value="Plasmid pACIX904"/>
</dbReference>
<gene>
    <name evidence="1" type="ordered locus">AciX9_4541</name>
</gene>
<dbReference type="RefSeq" id="WP_013573197.1">
    <property type="nucleotide sequence ID" value="NC_015059.1"/>
</dbReference>
<dbReference type="AlphaFoldDB" id="E8X7P4"/>
<organism evidence="2">
    <name type="scientific">Granulicella tundricola (strain ATCC BAA-1859 / DSM 23138 / MP5ACTX9)</name>
    <dbReference type="NCBI Taxonomy" id="1198114"/>
    <lineage>
        <taxon>Bacteria</taxon>
        <taxon>Pseudomonadati</taxon>
        <taxon>Acidobacteriota</taxon>
        <taxon>Terriglobia</taxon>
        <taxon>Terriglobales</taxon>
        <taxon>Acidobacteriaceae</taxon>
        <taxon>Granulicella</taxon>
    </lineage>
</organism>
<keyword evidence="1" id="KW-0614">Plasmid</keyword>
<protein>
    <submittedName>
        <fullName evidence="1">Uncharacterized protein</fullName>
    </submittedName>
</protein>
<sequence>MSKTLLYRHYTVCRDIELAARLDRQHNPQTRERLTRKLENLLIDEAILWPGWHN</sequence>
<keyword evidence="2" id="KW-1185">Reference proteome</keyword>
<proteinExistence type="predicted"/>
<evidence type="ECO:0000313" key="1">
    <source>
        <dbReference type="EMBL" id="ADW71478.1"/>
    </source>
</evidence>
<dbReference type="EMBL" id="CP002484">
    <property type="protein sequence ID" value="ADW71478.1"/>
    <property type="molecule type" value="Genomic_DNA"/>
</dbReference>
<reference evidence="2" key="1">
    <citation type="submission" date="2011-01" db="EMBL/GenBank/DDBJ databases">
        <title>Complete sequence of plasmid4 of Acidobacterium sp. MP5ACTX9.</title>
        <authorList>
            <consortium name="US DOE Joint Genome Institute"/>
            <person name="Lucas S."/>
            <person name="Copeland A."/>
            <person name="Lapidus A."/>
            <person name="Cheng J.-F."/>
            <person name="Goodwin L."/>
            <person name="Pitluck S."/>
            <person name="Teshima H."/>
            <person name="Detter J.C."/>
            <person name="Han C."/>
            <person name="Tapia R."/>
            <person name="Land M."/>
            <person name="Hauser L."/>
            <person name="Kyrpides N."/>
            <person name="Ivanova N."/>
            <person name="Ovchinnikova G."/>
            <person name="Pagani I."/>
            <person name="Rawat S.R."/>
            <person name="Mannisto M."/>
            <person name="Haggblom M.M."/>
            <person name="Woyke T."/>
        </authorList>
    </citation>
    <scope>NUCLEOTIDE SEQUENCE [LARGE SCALE GENOMIC DNA]</scope>
    <source>
        <strain evidence="2">MP5ACTX9</strain>
        <plasmid evidence="2">Plasmid pACIX904</plasmid>
    </source>
</reference>
<name>E8X7P4_GRATM</name>
<dbReference type="PaxDb" id="1198114-AciX9_4541"/>
<evidence type="ECO:0000313" key="2">
    <source>
        <dbReference type="Proteomes" id="UP000000343"/>
    </source>
</evidence>